<dbReference type="Pfam" id="PF21056">
    <property type="entry name" value="ZSWIM1-3_RNaseH-like"/>
    <property type="match status" value="1"/>
</dbReference>
<dbReference type="InParanoid" id="A0A1X7VBH7"/>
<evidence type="ECO:0000259" key="1">
    <source>
        <dbReference type="Pfam" id="PF21056"/>
    </source>
</evidence>
<accession>A0A1X7VBH7</accession>
<proteinExistence type="predicted"/>
<dbReference type="OrthoDB" id="92090at2759"/>
<dbReference type="STRING" id="400682.A0A1X7VBH7"/>
<dbReference type="EnsemblMetazoa" id="Aqu2.1.37381_001">
    <property type="protein sequence ID" value="Aqu2.1.37381_001"/>
    <property type="gene ID" value="Aqu2.1.37381"/>
</dbReference>
<protein>
    <recommendedName>
        <fullName evidence="1">ZSWIM1/3 RNaseH-like domain-containing protein</fullName>
    </recommendedName>
</protein>
<evidence type="ECO:0000313" key="2">
    <source>
        <dbReference type="EnsemblMetazoa" id="Aqu2.1.37381_001"/>
    </source>
</evidence>
<reference evidence="2" key="1">
    <citation type="submission" date="2017-05" db="UniProtKB">
        <authorList>
            <consortium name="EnsemblMetazoa"/>
        </authorList>
    </citation>
    <scope>IDENTIFICATION</scope>
</reference>
<dbReference type="PANTHER" id="PTHR31569:SF4">
    <property type="entry name" value="SWIM-TYPE DOMAIN-CONTAINING PROTEIN"/>
    <property type="match status" value="1"/>
</dbReference>
<feature type="domain" description="ZSWIM1/3 RNaseH-like" evidence="1">
    <location>
        <begin position="52"/>
        <end position="124"/>
    </location>
</feature>
<name>A0A1X7VBH7_AMPQE</name>
<organism evidence="2">
    <name type="scientific">Amphimedon queenslandica</name>
    <name type="common">Sponge</name>
    <dbReference type="NCBI Taxonomy" id="400682"/>
    <lineage>
        <taxon>Eukaryota</taxon>
        <taxon>Metazoa</taxon>
        <taxon>Porifera</taxon>
        <taxon>Demospongiae</taxon>
        <taxon>Heteroscleromorpha</taxon>
        <taxon>Haplosclerida</taxon>
        <taxon>Niphatidae</taxon>
        <taxon>Amphimedon</taxon>
    </lineage>
</organism>
<dbReference type="InterPro" id="IPR048324">
    <property type="entry name" value="ZSWIM1-3_RNaseH-like"/>
</dbReference>
<dbReference type="InterPro" id="IPR052579">
    <property type="entry name" value="Zinc_finger_SWIM"/>
</dbReference>
<dbReference type="AlphaFoldDB" id="A0A1X7VBH7"/>
<dbReference type="PANTHER" id="PTHR31569">
    <property type="entry name" value="SWIM-TYPE DOMAIN-CONTAINING PROTEIN"/>
    <property type="match status" value="1"/>
</dbReference>
<sequence>FSHLPQQRRLNETQKEVKTMLQLNVNKKLLQRHLTLESGRVVILKVLAVAELQKSQGSVVEVVANENNMLLAIFYQDSKMRDLYSHYPEVLFVYATHKLNELRMPLYVLFVEDGNGESEVVAIWIV</sequence>